<reference evidence="3 4" key="1">
    <citation type="submission" date="2017-11" db="EMBL/GenBank/DDBJ databases">
        <title>Isolation and Characterization of Methanofollis Species from Methane Seep Offshore SW Taiwan.</title>
        <authorList>
            <person name="Teng N.-H."/>
            <person name="Lai M.-C."/>
            <person name="Chen S.-C."/>
        </authorList>
    </citation>
    <scope>NUCLEOTIDE SEQUENCE [LARGE SCALE GENOMIC DNA]</scope>
    <source>
        <strain evidence="3 4">FWC-SCC2</strain>
    </source>
</reference>
<proteinExistence type="predicted"/>
<protein>
    <recommendedName>
        <fullName evidence="2">PAS domain-containing protein</fullName>
    </recommendedName>
</protein>
<dbReference type="EMBL" id="PGCL01000001">
    <property type="protein sequence ID" value="TAJ45607.1"/>
    <property type="molecule type" value="Genomic_DNA"/>
</dbReference>
<dbReference type="SUPFAM" id="SSF55785">
    <property type="entry name" value="PYP-like sensor domain (PAS domain)"/>
    <property type="match status" value="1"/>
</dbReference>
<dbReference type="OrthoDB" id="109824at2157"/>
<dbReference type="InterPro" id="IPR000014">
    <property type="entry name" value="PAS"/>
</dbReference>
<feature type="region of interest" description="Disordered" evidence="1">
    <location>
        <begin position="136"/>
        <end position="171"/>
    </location>
</feature>
<gene>
    <name evidence="3" type="ORF">CUJ86_02475</name>
</gene>
<evidence type="ECO:0000259" key="2">
    <source>
        <dbReference type="PROSITE" id="PS50112"/>
    </source>
</evidence>
<dbReference type="Proteomes" id="UP000292580">
    <property type="component" value="Unassembled WGS sequence"/>
</dbReference>
<dbReference type="CDD" id="cd00130">
    <property type="entry name" value="PAS"/>
    <property type="match status" value="1"/>
</dbReference>
<dbReference type="PROSITE" id="PS50112">
    <property type="entry name" value="PAS"/>
    <property type="match status" value="1"/>
</dbReference>
<feature type="domain" description="PAS" evidence="2">
    <location>
        <begin position="22"/>
        <end position="87"/>
    </location>
</feature>
<evidence type="ECO:0000256" key="1">
    <source>
        <dbReference type="SAM" id="MobiDB-lite"/>
    </source>
</evidence>
<organism evidence="3 4">
    <name type="scientific">Methanofollis fontis</name>
    <dbReference type="NCBI Taxonomy" id="2052832"/>
    <lineage>
        <taxon>Archaea</taxon>
        <taxon>Methanobacteriati</taxon>
        <taxon>Methanobacteriota</taxon>
        <taxon>Stenosarchaea group</taxon>
        <taxon>Methanomicrobia</taxon>
        <taxon>Methanomicrobiales</taxon>
        <taxon>Methanomicrobiaceae</taxon>
        <taxon>Methanofollis</taxon>
    </lineage>
</organism>
<evidence type="ECO:0000313" key="4">
    <source>
        <dbReference type="Proteomes" id="UP000292580"/>
    </source>
</evidence>
<dbReference type="InterPro" id="IPR035965">
    <property type="entry name" value="PAS-like_dom_sf"/>
</dbReference>
<sequence length="171" mass="18685">MAGIAGTSIQECGSSSYLHFSIFNESSDGIALQDAEGKILWMNEQLCEMIGRPDSPVAGTDAVTFMLSHFAAAAELRPLFPRLLKTTYENGLSLRGIPCRTRAGGVDICYSSQEMGTGLFGGLRLNTFRLRDPVPTAPQDLSSLPRRDLHANPASDRLIDRRYRQKGRPGP</sequence>
<dbReference type="RefSeq" id="WP_130645968.1">
    <property type="nucleotide sequence ID" value="NZ_PGCL01000001.1"/>
</dbReference>
<name>A0A483CVR3_9EURY</name>
<comment type="caution">
    <text evidence="3">The sequence shown here is derived from an EMBL/GenBank/DDBJ whole genome shotgun (WGS) entry which is preliminary data.</text>
</comment>
<dbReference type="Gene3D" id="3.30.450.20">
    <property type="entry name" value="PAS domain"/>
    <property type="match status" value="1"/>
</dbReference>
<evidence type="ECO:0000313" key="3">
    <source>
        <dbReference type="EMBL" id="TAJ45607.1"/>
    </source>
</evidence>
<dbReference type="Pfam" id="PF13188">
    <property type="entry name" value="PAS_8"/>
    <property type="match status" value="1"/>
</dbReference>
<dbReference type="AlphaFoldDB" id="A0A483CVR3"/>
<accession>A0A483CVR3</accession>
<keyword evidence="4" id="KW-1185">Reference proteome</keyword>